<dbReference type="GO" id="GO:0019205">
    <property type="term" value="F:nucleobase-containing compound kinase activity"/>
    <property type="evidence" value="ECO:0007669"/>
    <property type="project" value="InterPro"/>
</dbReference>
<name>A0A8E0VNW7_9TREM</name>
<evidence type="ECO:0000256" key="5">
    <source>
        <dbReference type="SAM" id="MobiDB-lite"/>
    </source>
</evidence>
<feature type="compositionally biased region" description="Acidic residues" evidence="5">
    <location>
        <begin position="1515"/>
        <end position="1524"/>
    </location>
</feature>
<dbReference type="GO" id="GO:0006139">
    <property type="term" value="P:nucleobase-containing compound metabolic process"/>
    <property type="evidence" value="ECO:0007669"/>
    <property type="project" value="InterPro"/>
</dbReference>
<keyword evidence="1" id="KW-0808">Transferase</keyword>
<feature type="compositionally biased region" description="Acidic residues" evidence="5">
    <location>
        <begin position="677"/>
        <end position="688"/>
    </location>
</feature>
<evidence type="ECO:0000256" key="1">
    <source>
        <dbReference type="ARBA" id="ARBA00022679"/>
    </source>
</evidence>
<keyword evidence="3 6" id="KW-0418">Kinase</keyword>
<dbReference type="Proteomes" id="UP000728185">
    <property type="component" value="Unassembled WGS sequence"/>
</dbReference>
<sequence length="2002" mass="227977">MNSNELFSGGYKTQSQSTKRVLYLDKNPFPEEDGRLHFLHKKPLCIILLGRPCTGKTTLAKRLCRKWNLQLVNATEIIKDLLNSNTEVGRQLNEILVNGEALNDEIVFTLINEKLDSPECAHYGYVLEDFPTFGKTSMSPEQQAQHILSLKISPDYVIKIQIPEIDLLARRTGIRIDYEDGTLYTRRHYEPEHQVISEMNEELALSAISKDLEPSSPKAEDDDDQAQDPEAMEEEGGEKPEPSHPDFPKLNKEVRERLLERYEENIEARIEDNTYYEEEVKQHIKHLTALFNPLNVIELDGNQCPTEMYNNLIIRLQAMNLYPSVAPMRFFATPGAEEEETVPEDMDTDELFQTLATKKMPGPRCRWQRSRWQRFCPVALYQGILAYGKPEFTLGFLGQIYCLSKPEYLVEFMRNPRPFLLPPQPRPPFRVVVVGPTASGKSTVTRLLAEQYGARVIDLVGMLQEEYNSVLAKRLADVETETQAKVIAEVKERYLQEMKTLRENKMTDDATDEILATVAQDIQQDVIEQLVVNYDDDTPETSGSADKVQTDLLVPVDKNHPEVKTRVREAINKAKLIPVELDVNLYVDAVRAAVEEAEEQLRVENTGGPFRGNWIVDGLPVRSSVWKHFIEKAPELLPDMIVGLVDRSDNFEFLLRRWYKYGYEGLKEASPERSSDESTDNEVTEDIESSSGKLGESPVQYDPLPPSGRQTEVALSRLKEYEKEWTQTAGIIRTTLNDFGVPYEALSVDIVNKSLEELRDEIAANLEKPFRVLPVEVGQAELEEQEEEDAAAFEEAVDETEEVNEGGEEEEEEEPAEEEIDEGVDVQEEEEVDPSRNMDKRLGLTSYFCPVTLHDYGILRAGDPEVGVIHQGQVYYFVSEEARARFIQKPESVLQDAERPIRLPPPRILILGPNGAGKTLHGRQLAASLDLFYVNFECILQELIIPKVGRKLGKEYEDQQPVPDIVLPSLEGGDPLSTDNTKPDPLMPPEKSISPGIDRELLSDLENDIIEYLLNGTSLPDTTIQELISKYWTQEPYRTKGFLMEGFPNNGEQLQFMARVNLIPELVVVFNVESDEVVSRLLPIRLDYWRKRMAKKTENANKLKAWKARKKNLALQQRRKELLNQLLEKRAKAKAGHLSDAVEDEELDDEVDIDEMLANEAEEAEDEMDMEEEETEADATDRLTEEITERYDEQSDNLSDLLDQLEELSVPKIEIDTSGKVTWARYRIVKRLNALFANRESLFERVYPVTPKIAERLIASGYRFPSRFGRWCPVTRMQRNAWIQPVPVPSVRVPNSKYIEPLPGVPGETLPQAKPITCAAVYGDNVYWFKSPAARTLFSKNPLHFLQNQPNPPIMMPLRLSIMGPPKSGKTTLAKRLVQELEIPSVNPVDTIRWFLRDPSHAFTSLAENIRCQLENGNPVPDSLVASALRVLTMNSVYCTRGFIIDGYPSTKEQAQLLNFEGVRPGLIVELTANSATDREELMIRAMQEAVTAYEATGLRDTGTAPVGGATDVTGEQEDEDDGGENVLNSARGRGPGRPEEGFKILPLDTELVANEIAIKMNAFFDRSEDRRTWISERQGILVNLNAVQNRWKLWIQLLRIVNHRMHHIQSYMQNILTNEAASIAELGIEEWQFKHHAGEYGNYCPVRLQENGELIDTMGEPLHDFVITLGKKNCEPGLESGETNASNQTSDGQSAKPMVPNKELTNECSEDLDEIHIPTTMRFAAEYRGRYYRMAGPEELRKFLRNPTQFIPPYAHRALPKETDLPRRIPTDSPLLNRDAFPTQLILRGYCPVCFFEGHQRYDGLKLGLPEFLASYCNDVYTFCSNECLLAFLKKPDLYKNLNLPHKLPPIPSPITVQTLPLPGFLEQTVSVALRRALSDVGQERPKFPFLKAKRSALIYIGLHLKGYNPRSPEFERRKYQRKLNDYADTCRLPQWLTRSMPLKFQSEKERTTDFSNRLAQFLSLQDFVDSVSSWLEPMDDRSGKPPARGLRILLDNPFRF</sequence>
<dbReference type="EMBL" id="LUCM01001701">
    <property type="protein sequence ID" value="KAA0198493.1"/>
    <property type="molecule type" value="Genomic_DNA"/>
</dbReference>
<feature type="compositionally biased region" description="Acidic residues" evidence="5">
    <location>
        <begin position="220"/>
        <end position="236"/>
    </location>
</feature>
<evidence type="ECO:0000313" key="6">
    <source>
        <dbReference type="EMBL" id="KAA0198493.1"/>
    </source>
</evidence>
<feature type="compositionally biased region" description="Basic and acidic residues" evidence="5">
    <location>
        <begin position="237"/>
        <end position="250"/>
    </location>
</feature>
<evidence type="ECO:0000256" key="4">
    <source>
        <dbReference type="SAM" id="Coils"/>
    </source>
</evidence>
<dbReference type="PANTHER" id="PTHR23359">
    <property type="entry name" value="NUCLEOTIDE KINASE"/>
    <property type="match status" value="1"/>
</dbReference>
<dbReference type="Pfam" id="PF00406">
    <property type="entry name" value="ADK"/>
    <property type="match status" value="2"/>
</dbReference>
<keyword evidence="4" id="KW-0175">Coiled coil</keyword>
<evidence type="ECO:0000256" key="2">
    <source>
        <dbReference type="ARBA" id="ARBA00022741"/>
    </source>
</evidence>
<keyword evidence="7" id="KW-1185">Reference proteome</keyword>
<dbReference type="InterPro" id="IPR027417">
    <property type="entry name" value="P-loop_NTPase"/>
</dbReference>
<feature type="region of interest" description="Disordered" evidence="5">
    <location>
        <begin position="1501"/>
        <end position="1541"/>
    </location>
</feature>
<reference evidence="6" key="1">
    <citation type="submission" date="2019-05" db="EMBL/GenBank/DDBJ databases">
        <title>Annotation for the trematode Fasciolopsis buski.</title>
        <authorList>
            <person name="Choi Y.-J."/>
        </authorList>
    </citation>
    <scope>NUCLEOTIDE SEQUENCE</scope>
    <source>
        <strain evidence="6">HT</strain>
        <tissue evidence="6">Whole worm</tissue>
    </source>
</reference>
<dbReference type="InterPro" id="IPR000850">
    <property type="entry name" value="Adenylat/UMP-CMP_kin"/>
</dbReference>
<gene>
    <name evidence="6" type="ORF">FBUS_06869</name>
</gene>
<feature type="region of interest" description="Disordered" evidence="5">
    <location>
        <begin position="213"/>
        <end position="250"/>
    </location>
</feature>
<evidence type="ECO:0000313" key="7">
    <source>
        <dbReference type="Proteomes" id="UP000728185"/>
    </source>
</evidence>
<evidence type="ECO:0000256" key="3">
    <source>
        <dbReference type="ARBA" id="ARBA00022777"/>
    </source>
</evidence>
<organism evidence="6 7">
    <name type="scientific">Fasciolopsis buskii</name>
    <dbReference type="NCBI Taxonomy" id="27845"/>
    <lineage>
        <taxon>Eukaryota</taxon>
        <taxon>Metazoa</taxon>
        <taxon>Spiralia</taxon>
        <taxon>Lophotrochozoa</taxon>
        <taxon>Platyhelminthes</taxon>
        <taxon>Trematoda</taxon>
        <taxon>Digenea</taxon>
        <taxon>Plagiorchiida</taxon>
        <taxon>Echinostomata</taxon>
        <taxon>Echinostomatoidea</taxon>
        <taxon>Fasciolidae</taxon>
        <taxon>Fasciolopsis</taxon>
    </lineage>
</organism>
<proteinExistence type="predicted"/>
<dbReference type="Gene3D" id="3.40.50.300">
    <property type="entry name" value="P-loop containing nucleotide triphosphate hydrolases"/>
    <property type="match status" value="4"/>
</dbReference>
<feature type="region of interest" description="Disordered" evidence="5">
    <location>
        <begin position="1678"/>
        <end position="1701"/>
    </location>
</feature>
<dbReference type="SUPFAM" id="SSF52540">
    <property type="entry name" value="P-loop containing nucleoside triphosphate hydrolases"/>
    <property type="match status" value="5"/>
</dbReference>
<dbReference type="OrthoDB" id="439792at2759"/>
<feature type="coiled-coil region" evidence="4">
    <location>
        <begin position="1112"/>
        <end position="1208"/>
    </location>
</feature>
<feature type="region of interest" description="Disordered" evidence="5">
    <location>
        <begin position="669"/>
        <end position="709"/>
    </location>
</feature>
<protein>
    <submittedName>
        <fullName evidence="6">Adenylate kinase 9</fullName>
    </submittedName>
</protein>
<accession>A0A8E0VNW7</accession>
<keyword evidence="2" id="KW-0547">Nucleotide-binding</keyword>
<feature type="region of interest" description="Disordered" evidence="5">
    <location>
        <begin position="964"/>
        <end position="990"/>
    </location>
</feature>
<feature type="compositionally biased region" description="Polar residues" evidence="5">
    <location>
        <begin position="1682"/>
        <end position="1694"/>
    </location>
</feature>
<feature type="compositionally biased region" description="Acidic residues" evidence="5">
    <location>
        <begin position="782"/>
        <end position="832"/>
    </location>
</feature>
<dbReference type="GO" id="GO:0005524">
    <property type="term" value="F:ATP binding"/>
    <property type="evidence" value="ECO:0007669"/>
    <property type="project" value="InterPro"/>
</dbReference>
<feature type="region of interest" description="Disordered" evidence="5">
    <location>
        <begin position="782"/>
        <end position="836"/>
    </location>
</feature>
<comment type="caution">
    <text evidence="6">The sequence shown here is derived from an EMBL/GenBank/DDBJ whole genome shotgun (WGS) entry which is preliminary data.</text>
</comment>